<accession>A0A0B2UKU5</accession>
<dbReference type="RefSeq" id="XP_014563896.1">
    <property type="nucleotide sequence ID" value="XM_014708410.1"/>
</dbReference>
<dbReference type="VEuPathDB" id="MicrosporidiaDB:M896_040470"/>
<dbReference type="InterPro" id="IPR025875">
    <property type="entry name" value="Leu-rich_rpt_4"/>
</dbReference>
<dbReference type="AlphaFoldDB" id="A0A0B2UKU5"/>
<dbReference type="InterPro" id="IPR032675">
    <property type="entry name" value="LRR_dom_sf"/>
</dbReference>
<reference evidence="3 4" key="1">
    <citation type="journal article" date="2014" name="MBio">
        <title>The Ordospora colligata genome; evolution of extreme reduction in microsporidia and host-to-parasite horizontal gene transfer.</title>
        <authorList>
            <person name="Pombert J.-F."/>
            <person name="Haag K.L."/>
            <person name="Beidas S."/>
            <person name="Ebert D."/>
            <person name="Keeling P.J."/>
        </authorList>
    </citation>
    <scope>NUCLEOTIDE SEQUENCE [LARGE SCALE GENOMIC DNA]</scope>
    <source>
        <strain evidence="3 4">OC4</strain>
    </source>
</reference>
<evidence type="ECO:0000313" key="4">
    <source>
        <dbReference type="Proteomes" id="UP000031056"/>
    </source>
</evidence>
<evidence type="ECO:0000313" key="3">
    <source>
        <dbReference type="EMBL" id="KHN69854.1"/>
    </source>
</evidence>
<sequence>MDEKMYIVHRQIEKIPEISGCVKVVDLHRNKISEMALNRVESMEYLDLSDNRIAEINDLENVPNLKILDLSYNLISTVNIPIMNLEELYLISNDIPMIHGIELPMLRKLDMAANEICRIENLDGCKNLVELYLGSNQIREVEGLDELCLLKTLDLQNNDILSVDCLKIPRSVEVLLLGENVNLEQIENIEALCNLRILGIEKTRVLEVYEGKFEVWR</sequence>
<dbReference type="EMBL" id="JOKQ01000004">
    <property type="protein sequence ID" value="KHN69854.1"/>
    <property type="molecule type" value="Genomic_DNA"/>
</dbReference>
<keyword evidence="2" id="KW-0677">Repeat</keyword>
<protein>
    <recommendedName>
        <fullName evidence="5">Leucine-rich repeat domain-containing protein</fullName>
    </recommendedName>
</protein>
<dbReference type="PANTHER" id="PTHR46652">
    <property type="entry name" value="LEUCINE-RICH REPEAT AND IQ DOMAIN-CONTAINING PROTEIN 1-RELATED"/>
    <property type="match status" value="1"/>
</dbReference>
<dbReference type="Proteomes" id="UP000031056">
    <property type="component" value="Unassembled WGS sequence"/>
</dbReference>
<keyword evidence="4" id="KW-1185">Reference proteome</keyword>
<dbReference type="SMART" id="SM00365">
    <property type="entry name" value="LRR_SD22"/>
    <property type="match status" value="4"/>
</dbReference>
<dbReference type="OrthoDB" id="266138at2759"/>
<dbReference type="InParanoid" id="A0A0B2UKU5"/>
<dbReference type="STRING" id="1354746.A0A0B2UKU5"/>
<dbReference type="HOGENOM" id="CLU_044236_1_0_1"/>
<evidence type="ECO:0000256" key="1">
    <source>
        <dbReference type="ARBA" id="ARBA00022614"/>
    </source>
</evidence>
<evidence type="ECO:0000256" key="2">
    <source>
        <dbReference type="ARBA" id="ARBA00022737"/>
    </source>
</evidence>
<dbReference type="InterPro" id="IPR050836">
    <property type="entry name" value="SDS22/Internalin_LRR"/>
</dbReference>
<dbReference type="Gene3D" id="3.80.10.10">
    <property type="entry name" value="Ribonuclease Inhibitor"/>
    <property type="match status" value="2"/>
</dbReference>
<comment type="caution">
    <text evidence="3">The sequence shown here is derived from an EMBL/GenBank/DDBJ whole genome shotgun (WGS) entry which is preliminary data.</text>
</comment>
<dbReference type="PANTHER" id="PTHR46652:SF3">
    <property type="entry name" value="LEUCINE-RICH REPEAT-CONTAINING PROTEIN 9"/>
    <property type="match status" value="1"/>
</dbReference>
<dbReference type="Pfam" id="PF12799">
    <property type="entry name" value="LRR_4"/>
    <property type="match status" value="1"/>
</dbReference>
<proteinExistence type="predicted"/>
<dbReference type="PROSITE" id="PS51450">
    <property type="entry name" value="LRR"/>
    <property type="match status" value="4"/>
</dbReference>
<organism evidence="3 4">
    <name type="scientific">Ordospora colligata OC4</name>
    <dbReference type="NCBI Taxonomy" id="1354746"/>
    <lineage>
        <taxon>Eukaryota</taxon>
        <taxon>Fungi</taxon>
        <taxon>Fungi incertae sedis</taxon>
        <taxon>Microsporidia</taxon>
        <taxon>Ordosporidae</taxon>
        <taxon>Ordospora</taxon>
    </lineage>
</organism>
<name>A0A0B2UKU5_9MICR</name>
<gene>
    <name evidence="3" type="ORF">M896_040470</name>
</gene>
<dbReference type="GeneID" id="26261486"/>
<dbReference type="SUPFAM" id="SSF52058">
    <property type="entry name" value="L domain-like"/>
    <property type="match status" value="1"/>
</dbReference>
<evidence type="ECO:0008006" key="5">
    <source>
        <dbReference type="Google" id="ProtNLM"/>
    </source>
</evidence>
<keyword evidence="1" id="KW-0433">Leucine-rich repeat</keyword>
<dbReference type="InterPro" id="IPR001611">
    <property type="entry name" value="Leu-rich_rpt"/>
</dbReference>